<comment type="caution">
    <text evidence="7">The sequence shown here is derived from an EMBL/GenBank/DDBJ whole genome shotgun (WGS) entry which is preliminary data.</text>
</comment>
<accession>A0A5B1M0I7</accession>
<reference evidence="7 8" key="2">
    <citation type="submission" date="2019-09" db="EMBL/GenBank/DDBJ databases">
        <authorList>
            <person name="Jin C."/>
        </authorList>
    </citation>
    <scope>NUCLEOTIDE SEQUENCE [LARGE SCALE GENOMIC DNA]</scope>
    <source>
        <strain evidence="7 8">BN140041</strain>
    </source>
</reference>
<dbReference type="PANTHER" id="PTHR43712:SF2">
    <property type="entry name" value="O-METHYLTRANSFERASE CICE"/>
    <property type="match status" value="1"/>
</dbReference>
<dbReference type="PROSITE" id="PS51683">
    <property type="entry name" value="SAM_OMT_II"/>
    <property type="match status" value="1"/>
</dbReference>
<dbReference type="InterPro" id="IPR029063">
    <property type="entry name" value="SAM-dependent_MTases_sf"/>
</dbReference>
<evidence type="ECO:0000256" key="1">
    <source>
        <dbReference type="ARBA" id="ARBA00022603"/>
    </source>
</evidence>
<dbReference type="AlphaFoldDB" id="A0A5B1M0I7"/>
<name>A0A5B1M0I7_9ACTN</name>
<keyword evidence="8" id="KW-1185">Reference proteome</keyword>
<dbReference type="PIRSF" id="PIRSF005739">
    <property type="entry name" value="O-mtase"/>
    <property type="match status" value="1"/>
</dbReference>
<dbReference type="GO" id="GO:0032259">
    <property type="term" value="P:methylation"/>
    <property type="evidence" value="ECO:0007669"/>
    <property type="project" value="UniProtKB-KW"/>
</dbReference>
<gene>
    <name evidence="7" type="ORF">F0U47_13635</name>
</gene>
<dbReference type="PANTHER" id="PTHR43712">
    <property type="entry name" value="PUTATIVE (AFU_ORTHOLOGUE AFUA_4G14580)-RELATED"/>
    <property type="match status" value="1"/>
</dbReference>
<dbReference type="InterPro" id="IPR012967">
    <property type="entry name" value="COMT_dimerisation"/>
</dbReference>
<evidence type="ECO:0000256" key="3">
    <source>
        <dbReference type="ARBA" id="ARBA00022691"/>
    </source>
</evidence>
<feature type="domain" description="O-methyltransferase C-terminal" evidence="5">
    <location>
        <begin position="108"/>
        <end position="309"/>
    </location>
</feature>
<keyword evidence="1 7" id="KW-0489">Methyltransferase</keyword>
<feature type="active site" description="Proton acceptor" evidence="4">
    <location>
        <position position="238"/>
    </location>
</feature>
<evidence type="ECO:0000313" key="8">
    <source>
        <dbReference type="Proteomes" id="UP000324351"/>
    </source>
</evidence>
<dbReference type="SUPFAM" id="SSF53335">
    <property type="entry name" value="S-adenosyl-L-methionine-dependent methyltransferases"/>
    <property type="match status" value="1"/>
</dbReference>
<evidence type="ECO:0000259" key="6">
    <source>
        <dbReference type="Pfam" id="PF08100"/>
    </source>
</evidence>
<dbReference type="InterPro" id="IPR001077">
    <property type="entry name" value="COMT_C"/>
</dbReference>
<dbReference type="EMBL" id="VUJW01000008">
    <property type="protein sequence ID" value="KAA1426443.1"/>
    <property type="molecule type" value="Genomic_DNA"/>
</dbReference>
<reference evidence="7 8" key="1">
    <citation type="submission" date="2019-09" db="EMBL/GenBank/DDBJ databases">
        <title>Nocardioides panacisoli sp. nov., isolated from the soil of a ginseng field.</title>
        <authorList>
            <person name="Cho C."/>
        </authorList>
    </citation>
    <scope>NUCLEOTIDE SEQUENCE [LARGE SCALE GENOMIC DNA]</scope>
    <source>
        <strain evidence="7 8">BN140041</strain>
    </source>
</reference>
<dbReference type="RefSeq" id="WP_149751025.1">
    <property type="nucleotide sequence ID" value="NZ_VUJW01000008.1"/>
</dbReference>
<dbReference type="Gene3D" id="3.40.50.150">
    <property type="entry name" value="Vaccinia Virus protein VP39"/>
    <property type="match status" value="1"/>
</dbReference>
<evidence type="ECO:0000256" key="4">
    <source>
        <dbReference type="PIRSR" id="PIRSR005739-1"/>
    </source>
</evidence>
<dbReference type="Proteomes" id="UP000324351">
    <property type="component" value="Unassembled WGS sequence"/>
</dbReference>
<dbReference type="InterPro" id="IPR036390">
    <property type="entry name" value="WH_DNA-bd_sf"/>
</dbReference>
<evidence type="ECO:0000259" key="5">
    <source>
        <dbReference type="Pfam" id="PF00891"/>
    </source>
</evidence>
<dbReference type="SUPFAM" id="SSF46785">
    <property type="entry name" value="Winged helix' DNA-binding domain"/>
    <property type="match status" value="1"/>
</dbReference>
<dbReference type="InterPro" id="IPR036388">
    <property type="entry name" value="WH-like_DNA-bd_sf"/>
</dbReference>
<dbReference type="Pfam" id="PF08100">
    <property type="entry name" value="Dimerisation"/>
    <property type="match status" value="1"/>
</dbReference>
<sequence length="327" mass="34873">MAPQPHETIWNLTNAVVASSALHTVAELGVADQIGDEPVSSKDLAAACEVEAEALDRVLCLLAANGVFERRGDGYQHTDASRLLRTDHAMSMREFARMMGLPVMRSSFDRLDHSVRTGRPSIELVAGAGLWPYLESHPEDAEIFGRAMTSKAAGDTAAVLRAYDFSRFDTIADIGGGRGHLLRAVLDAVPAAEGILVDLPDVIASLDVGRDRMTTRAADFFVDPLPTADAYLLMEVLHDWPDAETAAILGAVRRAASPGARVLIIENVLVDAGADRRGHTLDVIMLAITGGRERTGDELAELLQGAGFSSSTVIETGGPLRIVEAVV</sequence>
<dbReference type="Gene3D" id="1.10.10.10">
    <property type="entry name" value="Winged helix-like DNA-binding domain superfamily/Winged helix DNA-binding domain"/>
    <property type="match status" value="1"/>
</dbReference>
<evidence type="ECO:0000313" key="7">
    <source>
        <dbReference type="EMBL" id="KAA1426443.1"/>
    </source>
</evidence>
<evidence type="ECO:0000256" key="2">
    <source>
        <dbReference type="ARBA" id="ARBA00022679"/>
    </source>
</evidence>
<organism evidence="7 8">
    <name type="scientific">Nocardioides antri</name>
    <dbReference type="NCBI Taxonomy" id="2607659"/>
    <lineage>
        <taxon>Bacteria</taxon>
        <taxon>Bacillati</taxon>
        <taxon>Actinomycetota</taxon>
        <taxon>Actinomycetes</taxon>
        <taxon>Propionibacteriales</taxon>
        <taxon>Nocardioidaceae</taxon>
        <taxon>Nocardioides</taxon>
    </lineage>
</organism>
<dbReference type="GO" id="GO:0046983">
    <property type="term" value="F:protein dimerization activity"/>
    <property type="evidence" value="ECO:0007669"/>
    <property type="project" value="InterPro"/>
</dbReference>
<proteinExistence type="predicted"/>
<keyword evidence="3" id="KW-0949">S-adenosyl-L-methionine</keyword>
<keyword evidence="2 7" id="KW-0808">Transferase</keyword>
<feature type="domain" description="O-methyltransferase dimerisation" evidence="6">
    <location>
        <begin position="10"/>
        <end position="85"/>
    </location>
</feature>
<protein>
    <submittedName>
        <fullName evidence="7">Hydroxyneurosporene methyltransferase</fullName>
    </submittedName>
</protein>
<dbReference type="InterPro" id="IPR016461">
    <property type="entry name" value="COMT-like"/>
</dbReference>
<dbReference type="GO" id="GO:0008171">
    <property type="term" value="F:O-methyltransferase activity"/>
    <property type="evidence" value="ECO:0007669"/>
    <property type="project" value="InterPro"/>
</dbReference>
<dbReference type="Pfam" id="PF00891">
    <property type="entry name" value="Methyltransf_2"/>
    <property type="match status" value="1"/>
</dbReference>